<reference evidence="1" key="1">
    <citation type="submission" date="2014-09" db="EMBL/GenBank/DDBJ databases">
        <authorList>
            <person name="Magalhaes I.L.F."/>
            <person name="Oliveira U."/>
            <person name="Santos F.R."/>
            <person name="Vidigal T.H.D.A."/>
            <person name="Brescovit A.D."/>
            <person name="Santos A.J."/>
        </authorList>
    </citation>
    <scope>NUCLEOTIDE SEQUENCE</scope>
    <source>
        <tissue evidence="1">Shoot tissue taken approximately 20 cm above the soil surface</tissue>
    </source>
</reference>
<dbReference type="EMBL" id="GBRH01280973">
    <property type="protein sequence ID" value="JAD16922.1"/>
    <property type="molecule type" value="Transcribed_RNA"/>
</dbReference>
<reference evidence="1" key="2">
    <citation type="journal article" date="2015" name="Data Brief">
        <title>Shoot transcriptome of the giant reed, Arundo donax.</title>
        <authorList>
            <person name="Barrero R.A."/>
            <person name="Guerrero F.D."/>
            <person name="Moolhuijzen P."/>
            <person name="Goolsby J.A."/>
            <person name="Tidwell J."/>
            <person name="Bellgard S.E."/>
            <person name="Bellgard M.I."/>
        </authorList>
    </citation>
    <scope>NUCLEOTIDE SEQUENCE</scope>
    <source>
        <tissue evidence="1">Shoot tissue taken approximately 20 cm above the soil surface</tissue>
    </source>
</reference>
<sequence>MGMQMFLNQSGVTSRWVPWTLTLFAFGPSVATLTGRSQMHFWMSLSSRKKC</sequence>
<evidence type="ECO:0000313" key="1">
    <source>
        <dbReference type="EMBL" id="JAD16922.1"/>
    </source>
</evidence>
<organism evidence="1">
    <name type="scientific">Arundo donax</name>
    <name type="common">Giant reed</name>
    <name type="synonym">Donax arundinaceus</name>
    <dbReference type="NCBI Taxonomy" id="35708"/>
    <lineage>
        <taxon>Eukaryota</taxon>
        <taxon>Viridiplantae</taxon>
        <taxon>Streptophyta</taxon>
        <taxon>Embryophyta</taxon>
        <taxon>Tracheophyta</taxon>
        <taxon>Spermatophyta</taxon>
        <taxon>Magnoliopsida</taxon>
        <taxon>Liliopsida</taxon>
        <taxon>Poales</taxon>
        <taxon>Poaceae</taxon>
        <taxon>PACMAD clade</taxon>
        <taxon>Arundinoideae</taxon>
        <taxon>Arundineae</taxon>
        <taxon>Arundo</taxon>
    </lineage>
</organism>
<proteinExistence type="predicted"/>
<name>A0A0A8XYY4_ARUDO</name>
<accession>A0A0A8XYY4</accession>
<protein>
    <submittedName>
        <fullName evidence="1">Uncharacterized protein</fullName>
    </submittedName>
</protein>
<dbReference type="AlphaFoldDB" id="A0A0A8XYY4"/>